<dbReference type="PANTHER" id="PTHR30333">
    <property type="entry name" value="CYTOCHROME C-TYPE PROTEIN"/>
    <property type="match status" value="1"/>
</dbReference>
<proteinExistence type="inferred from homology"/>
<keyword evidence="6" id="KW-0812">Transmembrane</keyword>
<evidence type="ECO:0000313" key="14">
    <source>
        <dbReference type="Proteomes" id="UP000197032"/>
    </source>
</evidence>
<evidence type="ECO:0000256" key="6">
    <source>
        <dbReference type="ARBA" id="ARBA00022692"/>
    </source>
</evidence>
<comment type="similarity">
    <text evidence="2">Belongs to the NapC/NirT/NrfH family.</text>
</comment>
<dbReference type="GO" id="GO:0005886">
    <property type="term" value="C:plasma membrane"/>
    <property type="evidence" value="ECO:0007669"/>
    <property type="project" value="UniProtKB-SubCell"/>
</dbReference>
<dbReference type="OrthoDB" id="7062189at2"/>
<evidence type="ECO:0000256" key="5">
    <source>
        <dbReference type="ARBA" id="ARBA00022617"/>
    </source>
</evidence>
<evidence type="ECO:0000256" key="8">
    <source>
        <dbReference type="ARBA" id="ARBA00022982"/>
    </source>
</evidence>
<keyword evidence="9" id="KW-1133">Transmembrane helix</keyword>
<evidence type="ECO:0000256" key="4">
    <source>
        <dbReference type="ARBA" id="ARBA00022475"/>
    </source>
</evidence>
<keyword evidence="11" id="KW-0472">Membrane</keyword>
<dbReference type="GO" id="GO:0009061">
    <property type="term" value="P:anaerobic respiration"/>
    <property type="evidence" value="ECO:0007669"/>
    <property type="project" value="TreeGrafter"/>
</dbReference>
<dbReference type="PANTHER" id="PTHR30333:SF1">
    <property type="entry name" value="CYTOCHROME C-TYPE PROTEIN NAPC"/>
    <property type="match status" value="1"/>
</dbReference>
<accession>A0A1Z5HR94</accession>
<keyword evidence="4" id="KW-1003">Cell membrane</keyword>
<keyword evidence="8" id="KW-0249">Electron transport</keyword>
<keyword evidence="7" id="KW-0479">Metal-binding</keyword>
<dbReference type="InterPro" id="IPR036280">
    <property type="entry name" value="Multihaem_cyt_sf"/>
</dbReference>
<evidence type="ECO:0000256" key="10">
    <source>
        <dbReference type="ARBA" id="ARBA00023004"/>
    </source>
</evidence>
<dbReference type="SUPFAM" id="SSF48695">
    <property type="entry name" value="Multiheme cytochromes"/>
    <property type="match status" value="2"/>
</dbReference>
<evidence type="ECO:0000259" key="12">
    <source>
        <dbReference type="Pfam" id="PF03264"/>
    </source>
</evidence>
<dbReference type="InterPro" id="IPR051174">
    <property type="entry name" value="Cytochrome_c-type_ET"/>
</dbReference>
<dbReference type="Gene3D" id="1.10.3820.10">
    <property type="entry name" value="Di-heme elbow motif domain"/>
    <property type="match status" value="1"/>
</dbReference>
<dbReference type="Pfam" id="PF03264">
    <property type="entry name" value="Cytochrom_NNT"/>
    <property type="match status" value="1"/>
</dbReference>
<evidence type="ECO:0000256" key="11">
    <source>
        <dbReference type="ARBA" id="ARBA00023136"/>
    </source>
</evidence>
<evidence type="ECO:0000256" key="3">
    <source>
        <dbReference type="ARBA" id="ARBA00022448"/>
    </source>
</evidence>
<name>A0A1Z5HR94_9FIRM</name>
<keyword evidence="3" id="KW-0813">Transport</keyword>
<evidence type="ECO:0000256" key="1">
    <source>
        <dbReference type="ARBA" id="ARBA00004236"/>
    </source>
</evidence>
<dbReference type="Gene3D" id="3.90.10.10">
    <property type="entry name" value="Cytochrome C3"/>
    <property type="match status" value="1"/>
</dbReference>
<gene>
    <name evidence="13" type="ORF">KKC1_12130</name>
</gene>
<dbReference type="AlphaFoldDB" id="A0A1Z5HR94"/>
<dbReference type="GO" id="GO:0046872">
    <property type="term" value="F:metal ion binding"/>
    <property type="evidence" value="ECO:0007669"/>
    <property type="project" value="UniProtKB-KW"/>
</dbReference>
<keyword evidence="5" id="KW-0349">Heme</keyword>
<feature type="domain" description="NapC/NirT cytochrome c N-terminal" evidence="12">
    <location>
        <begin position="3"/>
        <end position="84"/>
    </location>
</feature>
<dbReference type="Proteomes" id="UP000197032">
    <property type="component" value="Unassembled WGS sequence"/>
</dbReference>
<evidence type="ECO:0000313" key="13">
    <source>
        <dbReference type="EMBL" id="GAW92053.1"/>
    </source>
</evidence>
<comment type="subcellular location">
    <subcellularLocation>
        <location evidence="1">Cell membrane</location>
    </subcellularLocation>
</comment>
<evidence type="ECO:0000256" key="9">
    <source>
        <dbReference type="ARBA" id="ARBA00022989"/>
    </source>
</evidence>
<dbReference type="CDD" id="cd08168">
    <property type="entry name" value="Cytochrom_C3"/>
    <property type="match status" value="1"/>
</dbReference>
<dbReference type="InterPro" id="IPR038266">
    <property type="entry name" value="NapC/NirT_cytc_sf"/>
</dbReference>
<comment type="caution">
    <text evidence="13">The sequence shown here is derived from an EMBL/GenBank/DDBJ whole genome shotgun (WGS) entry which is preliminary data.</text>
</comment>
<protein>
    <submittedName>
        <fullName evidence="13">Cytochrome c family protein</fullName>
    </submittedName>
</protein>
<sequence>MAVAFPVLAAATWEVTNSSDFCGTACHLMTPQKVTYKDSAHAEVPCTSCHLGIGLSAEMVMRKATEVTQVWKNLTGVYEKPVRIVHLRPARETCEKCHWTKAFYDDKVKIIQHYRADEENTRSSIALVMKIGGGAAREGKGYGIHWHVENKIQYIATDEEKQKIPWVRVIDPEGNVIDYVDPEAGLTDEYIAKAPKRTMDCIDCHNRVSHLFPSPEEIVDEALASGKIDAGIPWVKKQSIAVLRRGARSKEEFEKAVKEADEFYRRNYPEFYRSKKEILEKTYATWRALYEGNYFPEQEIAWDTYPDNLGHRTFPGCFRCHDGKHVTRNTAVTSARRVIRQDCDLCHSLPIPVQGETLDLQKLVAGLVSNREKPFSHLASDWPVNHGKKQSRECFACHAAKKGETSFCANGGCHGIRWKQPEFRPVYTSANQVCTRCHPVEQTGKHRVPQHQVECLSCHQLHSWTVSDEACRKCHTLDADHYSQPDCTSCHDFRKQERA</sequence>
<evidence type="ECO:0000256" key="2">
    <source>
        <dbReference type="ARBA" id="ARBA00007395"/>
    </source>
</evidence>
<evidence type="ECO:0000256" key="7">
    <source>
        <dbReference type="ARBA" id="ARBA00022723"/>
    </source>
</evidence>
<keyword evidence="10" id="KW-0408">Iron</keyword>
<dbReference type="InterPro" id="IPR005126">
    <property type="entry name" value="NapC/NirT_cyt_c_N"/>
</dbReference>
<dbReference type="EMBL" id="BDGJ01000044">
    <property type="protein sequence ID" value="GAW92053.1"/>
    <property type="molecule type" value="Genomic_DNA"/>
</dbReference>
<dbReference type="GO" id="GO:0009055">
    <property type="term" value="F:electron transfer activity"/>
    <property type="evidence" value="ECO:0007669"/>
    <property type="project" value="TreeGrafter"/>
</dbReference>
<keyword evidence="14" id="KW-1185">Reference proteome</keyword>
<reference evidence="14" key="1">
    <citation type="journal article" date="2017" name="Appl. Environ. Microbiol.">
        <title>Genomic analysis of Calderihabitans maritimus KKC1, a thermophilic hydrogenogenic carboxydotrophic bacterium isolated from marine sediment.</title>
        <authorList>
            <person name="Omae K."/>
            <person name="Yoneda Y."/>
            <person name="Fukuyama Y."/>
            <person name="Yoshida T."/>
            <person name="Sako Y."/>
        </authorList>
    </citation>
    <scope>NUCLEOTIDE SEQUENCE [LARGE SCALE GENOMIC DNA]</scope>
    <source>
        <strain evidence="14">KKC1</strain>
    </source>
</reference>
<organism evidence="13 14">
    <name type="scientific">Calderihabitans maritimus</name>
    <dbReference type="NCBI Taxonomy" id="1246530"/>
    <lineage>
        <taxon>Bacteria</taxon>
        <taxon>Bacillati</taxon>
        <taxon>Bacillota</taxon>
        <taxon>Clostridia</taxon>
        <taxon>Neomoorellales</taxon>
        <taxon>Calderihabitantaceae</taxon>
        <taxon>Calderihabitans</taxon>
    </lineage>
</organism>